<dbReference type="Proteomes" id="UP000231092">
    <property type="component" value="Unassembled WGS sequence"/>
</dbReference>
<keyword evidence="4" id="KW-0456">Lyase</keyword>
<evidence type="ECO:0000256" key="4">
    <source>
        <dbReference type="ARBA" id="ARBA00023239"/>
    </source>
</evidence>
<dbReference type="GO" id="GO:0042597">
    <property type="term" value="C:periplasmic space"/>
    <property type="evidence" value="ECO:0007669"/>
    <property type="project" value="UniProtKB-SubCell"/>
</dbReference>
<comment type="caution">
    <text evidence="6">The sequence shown here is derived from an EMBL/GenBank/DDBJ whole genome shotgun (WGS) entry which is preliminary data.</text>
</comment>
<dbReference type="PANTHER" id="PTHR39210">
    <property type="entry name" value="HEPARIN-SULFATE LYASE"/>
    <property type="match status" value="1"/>
</dbReference>
<reference evidence="6 7" key="1">
    <citation type="submission" date="2017-11" db="EMBL/GenBank/DDBJ databases">
        <title>Understudied soil microbes with underappreciated capabilities: Untangling the Clostridium saccharolyticum group.</title>
        <authorList>
            <person name="Leschine S."/>
        </authorList>
    </citation>
    <scope>NUCLEOTIDE SEQUENCE [LARGE SCALE GENOMIC DNA]</scope>
    <source>
        <strain evidence="6 7">18A</strain>
    </source>
</reference>
<evidence type="ECO:0000256" key="2">
    <source>
        <dbReference type="ARBA" id="ARBA00022729"/>
    </source>
</evidence>
<evidence type="ECO:0000259" key="5">
    <source>
        <dbReference type="Pfam" id="PF07940"/>
    </source>
</evidence>
<dbReference type="InterPro" id="IPR008929">
    <property type="entry name" value="Chondroitin_lyas"/>
</dbReference>
<proteinExistence type="predicted"/>
<evidence type="ECO:0000256" key="3">
    <source>
        <dbReference type="ARBA" id="ARBA00022764"/>
    </source>
</evidence>
<evidence type="ECO:0000256" key="1">
    <source>
        <dbReference type="ARBA" id="ARBA00004418"/>
    </source>
</evidence>
<dbReference type="Pfam" id="PF07940">
    <property type="entry name" value="Hepar_II_III_C"/>
    <property type="match status" value="1"/>
</dbReference>
<feature type="domain" description="Heparinase II/III-like C-terminal" evidence="5">
    <location>
        <begin position="378"/>
        <end position="455"/>
    </location>
</feature>
<protein>
    <submittedName>
        <fullName evidence="6">Heparinase II/III-like protein</fullName>
    </submittedName>
</protein>
<dbReference type="RefSeq" id="WP_100304988.1">
    <property type="nucleotide sequence ID" value="NZ_PGET01000001.1"/>
</dbReference>
<comment type="subcellular location">
    <subcellularLocation>
        <location evidence="1">Periplasm</location>
    </subcellularLocation>
</comment>
<sequence>MITELANALKKPLSRFSPFPQASDRDTWGSLPEDLISRLIKNGEAFFNFDYPSLTAVDYMEFTRNGNRSRFQDKLFLRRTALDALVLAECAEYKGRFLDDIINGLSLICEENAWQLPAHNSYIRDTPPSILPDVTRPVIDLFAAETASVLAVAEYLLRQELDSVTPFLSKMINKNLEERIFTPYLNEHFWWMGDGASHMNNWTVWCTQNVLLSAFTRELPKTQKEDIFKKACRSIDYFLDEYGEDGCCDEGAQYYRHAGLCLFNCLEVLNGISDNAFLPAYETEKIRNIASYILTAHIHDVYYVNFADCSPIAGRCGAREYLFGKRTKNEELMSFAAEDYQSSEDPLTVEEHNLFYRLQTVFIHKEMISFAKSPIAHRDFWYESVGLFIARDEHLYLAVKAGDNDDSHNHNDTGSFTIYKDGKPMFIDVGVETYTKKTFSKDRYDIWTMQSRYHNLPTFFDGGTQIMQRNGSDYRAKNVTHQLGASVCHISMDLEAAYPDERIKSYTRNAVLEKGKEITITDHYEGDLPCPVLSLMFYEEPTVCENTVQIGDLGSLLIEGASNIQKEVIPISDERLKTSWKHDVYRLLVTMEHKDLTLRIR</sequence>
<evidence type="ECO:0000313" key="6">
    <source>
        <dbReference type="EMBL" id="PJJ28497.1"/>
    </source>
</evidence>
<dbReference type="SUPFAM" id="SSF48230">
    <property type="entry name" value="Chondroitin AC/alginate lyase"/>
    <property type="match status" value="1"/>
</dbReference>
<gene>
    <name evidence="6" type="ORF">H171_2004</name>
</gene>
<dbReference type="AlphaFoldDB" id="A0A2M8Z4X7"/>
<dbReference type="EMBL" id="PGET01000001">
    <property type="protein sequence ID" value="PJJ28497.1"/>
    <property type="molecule type" value="Genomic_DNA"/>
</dbReference>
<accession>A0A2M8Z4X7</accession>
<dbReference type="GO" id="GO:0016829">
    <property type="term" value="F:lyase activity"/>
    <property type="evidence" value="ECO:0007669"/>
    <property type="project" value="UniProtKB-KW"/>
</dbReference>
<dbReference type="Gene3D" id="1.50.10.100">
    <property type="entry name" value="Chondroitin AC/alginate lyase"/>
    <property type="match status" value="1"/>
</dbReference>
<dbReference type="PANTHER" id="PTHR39210:SF1">
    <property type="entry name" value="HEPARIN-SULFATE LYASE"/>
    <property type="match status" value="1"/>
</dbReference>
<dbReference type="Gene3D" id="2.70.98.70">
    <property type="match status" value="1"/>
</dbReference>
<dbReference type="InterPro" id="IPR012480">
    <property type="entry name" value="Hepar_II_III_C"/>
</dbReference>
<organism evidence="6 7">
    <name type="scientific">[Clostridium] celerecrescens 18A</name>
    <dbReference type="NCBI Taxonomy" id="1286362"/>
    <lineage>
        <taxon>Bacteria</taxon>
        <taxon>Bacillati</taxon>
        <taxon>Bacillota</taxon>
        <taxon>Clostridia</taxon>
        <taxon>Lachnospirales</taxon>
        <taxon>Lachnospiraceae</taxon>
        <taxon>Lacrimispora</taxon>
    </lineage>
</organism>
<name>A0A2M8Z4X7_9FIRM</name>
<evidence type="ECO:0000313" key="7">
    <source>
        <dbReference type="Proteomes" id="UP000231092"/>
    </source>
</evidence>
<keyword evidence="3" id="KW-0574">Periplasm</keyword>
<keyword evidence="2" id="KW-0732">Signal</keyword>
<dbReference type="OrthoDB" id="9793856at2"/>